<keyword evidence="3" id="KW-1185">Reference proteome</keyword>
<organism evidence="2 3">
    <name type="scientific">Amycolatopsis rhabdoformis</name>
    <dbReference type="NCBI Taxonomy" id="1448059"/>
    <lineage>
        <taxon>Bacteria</taxon>
        <taxon>Bacillati</taxon>
        <taxon>Actinomycetota</taxon>
        <taxon>Actinomycetes</taxon>
        <taxon>Pseudonocardiales</taxon>
        <taxon>Pseudonocardiaceae</taxon>
        <taxon>Amycolatopsis</taxon>
    </lineage>
</organism>
<dbReference type="Pfam" id="PF07110">
    <property type="entry name" value="EthD"/>
    <property type="match status" value="1"/>
</dbReference>
<dbReference type="EMBL" id="CP142149">
    <property type="protein sequence ID" value="WSE27175.1"/>
    <property type="molecule type" value="Genomic_DNA"/>
</dbReference>
<gene>
    <name evidence="2" type="ORF">VSH64_30450</name>
</gene>
<dbReference type="InterPro" id="IPR011008">
    <property type="entry name" value="Dimeric_a/b-barrel"/>
</dbReference>
<evidence type="ECO:0000313" key="2">
    <source>
        <dbReference type="EMBL" id="WSE27175.1"/>
    </source>
</evidence>
<feature type="domain" description="EthD" evidence="1">
    <location>
        <begin position="13"/>
        <end position="99"/>
    </location>
</feature>
<name>A0ABZ1I0M0_9PSEU</name>
<reference evidence="2 3" key="1">
    <citation type="journal article" date="2015" name="Int. J. Syst. Evol. Microbiol.">
        <title>Amycolatopsis rhabdoformis sp. nov., an actinomycete isolated from a tropical forest soil.</title>
        <authorList>
            <person name="Souza W.R."/>
            <person name="Silva R.E."/>
            <person name="Goodfellow M."/>
            <person name="Busarakam K."/>
            <person name="Figueiro F.S."/>
            <person name="Ferreira D."/>
            <person name="Rodrigues-Filho E."/>
            <person name="Moraes L.A.B."/>
            <person name="Zucchi T.D."/>
        </authorList>
    </citation>
    <scope>NUCLEOTIDE SEQUENCE [LARGE SCALE GENOMIC DNA]</scope>
    <source>
        <strain evidence="2 3">NCIMB 14900</strain>
    </source>
</reference>
<accession>A0ABZ1I0M0</accession>
<proteinExistence type="predicted"/>
<evidence type="ECO:0000313" key="3">
    <source>
        <dbReference type="Proteomes" id="UP001330812"/>
    </source>
</evidence>
<dbReference type="Gene3D" id="3.30.70.100">
    <property type="match status" value="1"/>
</dbReference>
<evidence type="ECO:0000259" key="1">
    <source>
        <dbReference type="Pfam" id="PF07110"/>
    </source>
</evidence>
<dbReference type="RefSeq" id="WP_326566185.1">
    <property type="nucleotide sequence ID" value="NZ_CP142149.1"/>
</dbReference>
<dbReference type="NCBIfam" id="TIGR02118">
    <property type="entry name" value="EthD family reductase"/>
    <property type="match status" value="1"/>
</dbReference>
<sequence>MYKWNEFLTRRADFTPEQFSEYWTNVHAPLVMSVPGVRKHAIRYVQQHNTGLVPEGVPAAPYDGVVEVWFESMETFQAIADSENWDAALKDVDNFADTSKTVVLITTEEVVYEQ</sequence>
<protein>
    <submittedName>
        <fullName evidence="2">EthD domain-containing protein</fullName>
    </submittedName>
</protein>
<dbReference type="SUPFAM" id="SSF54909">
    <property type="entry name" value="Dimeric alpha+beta barrel"/>
    <property type="match status" value="1"/>
</dbReference>
<dbReference type="Proteomes" id="UP001330812">
    <property type="component" value="Chromosome"/>
</dbReference>
<dbReference type="InterPro" id="IPR009799">
    <property type="entry name" value="EthD_dom"/>
</dbReference>